<accession>W4M3G3</accession>
<dbReference type="Gene3D" id="3.40.50.12710">
    <property type="match status" value="1"/>
</dbReference>
<dbReference type="HOGENOM" id="CLU_1550769_0_0_7"/>
<dbReference type="Proteomes" id="UP000019140">
    <property type="component" value="Unassembled WGS sequence"/>
</dbReference>
<evidence type="ECO:0000256" key="1">
    <source>
        <dbReference type="ARBA" id="ARBA00022603"/>
    </source>
</evidence>
<dbReference type="InterPro" id="IPR029063">
    <property type="entry name" value="SAM-dependent_MTases_sf"/>
</dbReference>
<reference evidence="3 4" key="1">
    <citation type="journal article" date="2014" name="Nature">
        <title>An environmental bacterial taxon with a large and distinct metabolic repertoire.</title>
        <authorList>
            <person name="Wilson M.C."/>
            <person name="Mori T."/>
            <person name="Ruckert C."/>
            <person name="Uria A.R."/>
            <person name="Helf M.J."/>
            <person name="Takada K."/>
            <person name="Gernert C."/>
            <person name="Steffens U.A."/>
            <person name="Heycke N."/>
            <person name="Schmitt S."/>
            <person name="Rinke C."/>
            <person name="Helfrich E.J."/>
            <person name="Brachmann A.O."/>
            <person name="Gurgui C."/>
            <person name="Wakimoto T."/>
            <person name="Kracht M."/>
            <person name="Crusemann M."/>
            <person name="Hentschel U."/>
            <person name="Abe I."/>
            <person name="Matsunaga S."/>
            <person name="Kalinowski J."/>
            <person name="Takeyama H."/>
            <person name="Piel J."/>
        </authorList>
    </citation>
    <scope>NUCLEOTIDE SEQUENCE [LARGE SCALE GENOMIC DNA]</scope>
    <source>
        <strain evidence="4">TSY2</strain>
    </source>
</reference>
<keyword evidence="4" id="KW-1185">Reference proteome</keyword>
<evidence type="ECO:0000256" key="2">
    <source>
        <dbReference type="ARBA" id="ARBA00022679"/>
    </source>
</evidence>
<dbReference type="EMBL" id="AZHX01001098">
    <property type="protein sequence ID" value="ETX04864.1"/>
    <property type="molecule type" value="Genomic_DNA"/>
</dbReference>
<organism evidence="3 4">
    <name type="scientific">Candidatus Entotheonella gemina</name>
    <dbReference type="NCBI Taxonomy" id="1429439"/>
    <lineage>
        <taxon>Bacteria</taxon>
        <taxon>Pseudomonadati</taxon>
        <taxon>Nitrospinota/Tectimicrobiota group</taxon>
        <taxon>Candidatus Tectimicrobiota</taxon>
        <taxon>Candidatus Entotheonellia</taxon>
        <taxon>Candidatus Entotheonellales</taxon>
        <taxon>Candidatus Entotheonellaceae</taxon>
        <taxon>Candidatus Entotheonella</taxon>
    </lineage>
</organism>
<dbReference type="Pfam" id="PF02636">
    <property type="entry name" value="Methyltransf_28"/>
    <property type="match status" value="1"/>
</dbReference>
<dbReference type="GO" id="GO:0032259">
    <property type="term" value="P:methylation"/>
    <property type="evidence" value="ECO:0007669"/>
    <property type="project" value="UniProtKB-KW"/>
</dbReference>
<dbReference type="SUPFAM" id="SSF53335">
    <property type="entry name" value="S-adenosyl-L-methionine-dependent methyltransferases"/>
    <property type="match status" value="1"/>
</dbReference>
<evidence type="ECO:0000313" key="4">
    <source>
        <dbReference type="Proteomes" id="UP000019140"/>
    </source>
</evidence>
<dbReference type="InterPro" id="IPR003788">
    <property type="entry name" value="NDUFAF7"/>
</dbReference>
<keyword evidence="2" id="KW-0808">Transferase</keyword>
<sequence>NAPGVSLPEGYRGEVNLAMEEWTSQLSGALDRGFILTIDYGQLATNLYSPQNNQGTLVCYHRHAVSSDPYQHIGQQDITCQVDFTSLMRLGDRHGLATAGYVLQSQFLTNLGFSSFLDKLQSQRLSAARMELSRMAMMALVAPEEYGGFKVLAQVKGDGLGTQLLGFEGQGI</sequence>
<proteinExistence type="predicted"/>
<feature type="non-terminal residue" evidence="3">
    <location>
        <position position="1"/>
    </location>
</feature>
<dbReference type="PANTHER" id="PTHR12049">
    <property type="entry name" value="PROTEIN ARGININE METHYLTRANSFERASE NDUFAF7, MITOCHONDRIAL"/>
    <property type="match status" value="1"/>
</dbReference>
<keyword evidence="1" id="KW-0489">Methyltransferase</keyword>
<name>W4M3G3_9BACT</name>
<dbReference type="GO" id="GO:0035243">
    <property type="term" value="F:protein-arginine omega-N symmetric methyltransferase activity"/>
    <property type="evidence" value="ECO:0007669"/>
    <property type="project" value="TreeGrafter"/>
</dbReference>
<dbReference type="AlphaFoldDB" id="W4M3G3"/>
<dbReference type="PANTHER" id="PTHR12049:SF7">
    <property type="entry name" value="PROTEIN ARGININE METHYLTRANSFERASE NDUFAF7, MITOCHONDRIAL"/>
    <property type="match status" value="1"/>
</dbReference>
<gene>
    <name evidence="3" type="ORF">ETSY2_26320</name>
</gene>
<evidence type="ECO:0008006" key="5">
    <source>
        <dbReference type="Google" id="ProtNLM"/>
    </source>
</evidence>
<comment type="caution">
    <text evidence="3">The sequence shown here is derived from an EMBL/GenBank/DDBJ whole genome shotgun (WGS) entry which is preliminary data.</text>
</comment>
<evidence type="ECO:0000313" key="3">
    <source>
        <dbReference type="EMBL" id="ETX04864.1"/>
    </source>
</evidence>
<dbReference type="InterPro" id="IPR038375">
    <property type="entry name" value="NDUFAF7_sf"/>
</dbReference>
<protein>
    <recommendedName>
        <fullName evidence="5">SAM-dependent methyltransferase</fullName>
    </recommendedName>
</protein>